<keyword evidence="2" id="KW-1185">Reference proteome</keyword>
<feature type="compositionally biased region" description="Low complexity" evidence="1">
    <location>
        <begin position="68"/>
        <end position="80"/>
    </location>
</feature>
<feature type="region of interest" description="Disordered" evidence="1">
    <location>
        <begin position="66"/>
        <end position="88"/>
    </location>
</feature>
<organism evidence="2 3">
    <name type="scientific">Panagrolaimus superbus</name>
    <dbReference type="NCBI Taxonomy" id="310955"/>
    <lineage>
        <taxon>Eukaryota</taxon>
        <taxon>Metazoa</taxon>
        <taxon>Ecdysozoa</taxon>
        <taxon>Nematoda</taxon>
        <taxon>Chromadorea</taxon>
        <taxon>Rhabditida</taxon>
        <taxon>Tylenchina</taxon>
        <taxon>Panagrolaimomorpha</taxon>
        <taxon>Panagrolaimoidea</taxon>
        <taxon>Panagrolaimidae</taxon>
        <taxon>Panagrolaimus</taxon>
    </lineage>
</organism>
<evidence type="ECO:0000313" key="2">
    <source>
        <dbReference type="Proteomes" id="UP000887577"/>
    </source>
</evidence>
<dbReference type="AlphaFoldDB" id="A0A914XUU0"/>
<reference evidence="3" key="1">
    <citation type="submission" date="2022-11" db="UniProtKB">
        <authorList>
            <consortium name="WormBaseParasite"/>
        </authorList>
    </citation>
    <scope>IDENTIFICATION</scope>
</reference>
<name>A0A914XUU0_9BILA</name>
<dbReference type="Proteomes" id="UP000887577">
    <property type="component" value="Unplaced"/>
</dbReference>
<protein>
    <submittedName>
        <fullName evidence="3">Uncharacterized protein</fullName>
    </submittedName>
</protein>
<accession>A0A914XUU0</accession>
<evidence type="ECO:0000256" key="1">
    <source>
        <dbReference type="SAM" id="MobiDB-lite"/>
    </source>
</evidence>
<dbReference type="WBParaSite" id="PSU_v2.g10735.t1">
    <property type="protein sequence ID" value="PSU_v2.g10735.t1"/>
    <property type="gene ID" value="PSU_v2.g10735"/>
</dbReference>
<evidence type="ECO:0000313" key="3">
    <source>
        <dbReference type="WBParaSite" id="PSU_v2.g10735.t1"/>
    </source>
</evidence>
<sequence>MLKNQIHRANQMKVLVNHMNQFMATSNVETCRQRKSRIIQRKIVSYAAKSLSPDRLTAPVKSVCFQQSTEESPPETSNSTINDLISNV</sequence>
<proteinExistence type="predicted"/>